<dbReference type="EMBL" id="CAJVRC010000876">
    <property type="protein sequence ID" value="CAG8902447.1"/>
    <property type="molecule type" value="Genomic_DNA"/>
</dbReference>
<comment type="caution">
    <text evidence="1">The sequence shown here is derived from an EMBL/GenBank/DDBJ whole genome shotgun (WGS) entry which is preliminary data.</text>
</comment>
<evidence type="ECO:0000313" key="2">
    <source>
        <dbReference type="Proteomes" id="UP001154252"/>
    </source>
</evidence>
<sequence length="210" mass="23279">MIINNTTQKHSYQCEITMAQRREGEISNGPANSEAFSIADRQFLATDLARMTDLAILGQSLRLKSVILTASSFGRLFQTARSRPELQRLNQIGVGLQGAVFEQVGKPLALKKESPGNEKLPSNLYHEYKIHCDVSAAFEHYQSINREVRVPIPFELSLGSKTALSGMKSYQKSSQGLSHARRPCDDGMDSSITENGAECLDLSFLRSRTL</sequence>
<organism evidence="1 2">
    <name type="scientific">Penicillium egyptiacum</name>
    <dbReference type="NCBI Taxonomy" id="1303716"/>
    <lineage>
        <taxon>Eukaryota</taxon>
        <taxon>Fungi</taxon>
        <taxon>Dikarya</taxon>
        <taxon>Ascomycota</taxon>
        <taxon>Pezizomycotina</taxon>
        <taxon>Eurotiomycetes</taxon>
        <taxon>Eurotiomycetidae</taxon>
        <taxon>Eurotiales</taxon>
        <taxon>Aspergillaceae</taxon>
        <taxon>Penicillium</taxon>
    </lineage>
</organism>
<reference evidence="1" key="1">
    <citation type="submission" date="2021-07" db="EMBL/GenBank/DDBJ databases">
        <authorList>
            <person name="Branca A.L. A."/>
        </authorList>
    </citation>
    <scope>NUCLEOTIDE SEQUENCE</scope>
</reference>
<gene>
    <name evidence="1" type="ORF">PEGY_LOCUS6782</name>
</gene>
<protein>
    <submittedName>
        <fullName evidence="1">Uncharacterized protein</fullName>
    </submittedName>
</protein>
<keyword evidence="2" id="KW-1185">Reference proteome</keyword>
<dbReference type="OrthoDB" id="10550309at2759"/>
<dbReference type="AlphaFoldDB" id="A0A9W4P6T1"/>
<evidence type="ECO:0000313" key="1">
    <source>
        <dbReference type="EMBL" id="CAG8902447.1"/>
    </source>
</evidence>
<accession>A0A9W4P6T1</accession>
<dbReference type="Proteomes" id="UP001154252">
    <property type="component" value="Unassembled WGS sequence"/>
</dbReference>
<proteinExistence type="predicted"/>
<name>A0A9W4P6T1_9EURO</name>